<proteinExistence type="predicted"/>
<sequence>MSVFQMGPGKKPWRGVPAVAVLACPGVRLTQSGALDRVVAAYSHCSTAQRQHSTHGRIAGLLDVRYYRYFTHIPPRKFTTLSQADPLNRGCLRRPREVFNNLVQSPGSSSRQSFRP</sequence>
<gene>
    <name evidence="1" type="ORF">C8F04DRAFT_1175830</name>
</gene>
<dbReference type="EMBL" id="JARJCM010000011">
    <property type="protein sequence ID" value="KAJ7042711.1"/>
    <property type="molecule type" value="Genomic_DNA"/>
</dbReference>
<evidence type="ECO:0000313" key="1">
    <source>
        <dbReference type="EMBL" id="KAJ7042711.1"/>
    </source>
</evidence>
<organism evidence="1 2">
    <name type="scientific">Mycena alexandri</name>
    <dbReference type="NCBI Taxonomy" id="1745969"/>
    <lineage>
        <taxon>Eukaryota</taxon>
        <taxon>Fungi</taxon>
        <taxon>Dikarya</taxon>
        <taxon>Basidiomycota</taxon>
        <taxon>Agaricomycotina</taxon>
        <taxon>Agaricomycetes</taxon>
        <taxon>Agaricomycetidae</taxon>
        <taxon>Agaricales</taxon>
        <taxon>Marasmiineae</taxon>
        <taxon>Mycenaceae</taxon>
        <taxon>Mycena</taxon>
    </lineage>
</organism>
<keyword evidence="2" id="KW-1185">Reference proteome</keyword>
<name>A0AAD6XC91_9AGAR</name>
<accession>A0AAD6XC91</accession>
<comment type="caution">
    <text evidence="1">The sequence shown here is derived from an EMBL/GenBank/DDBJ whole genome shotgun (WGS) entry which is preliminary data.</text>
</comment>
<reference evidence="1" key="1">
    <citation type="submission" date="2023-03" db="EMBL/GenBank/DDBJ databases">
        <title>Massive genome expansion in bonnet fungi (Mycena s.s.) driven by repeated elements and novel gene families across ecological guilds.</title>
        <authorList>
            <consortium name="Lawrence Berkeley National Laboratory"/>
            <person name="Harder C.B."/>
            <person name="Miyauchi S."/>
            <person name="Viragh M."/>
            <person name="Kuo A."/>
            <person name="Thoen E."/>
            <person name="Andreopoulos B."/>
            <person name="Lu D."/>
            <person name="Skrede I."/>
            <person name="Drula E."/>
            <person name="Henrissat B."/>
            <person name="Morin E."/>
            <person name="Kohler A."/>
            <person name="Barry K."/>
            <person name="LaButti K."/>
            <person name="Morin E."/>
            <person name="Salamov A."/>
            <person name="Lipzen A."/>
            <person name="Mereny Z."/>
            <person name="Hegedus B."/>
            <person name="Baldrian P."/>
            <person name="Stursova M."/>
            <person name="Weitz H."/>
            <person name="Taylor A."/>
            <person name="Grigoriev I.V."/>
            <person name="Nagy L.G."/>
            <person name="Martin F."/>
            <person name="Kauserud H."/>
        </authorList>
    </citation>
    <scope>NUCLEOTIDE SEQUENCE</scope>
    <source>
        <strain evidence="1">CBHHK200</strain>
    </source>
</reference>
<protein>
    <submittedName>
        <fullName evidence="1">Uncharacterized protein</fullName>
    </submittedName>
</protein>
<evidence type="ECO:0000313" key="2">
    <source>
        <dbReference type="Proteomes" id="UP001218188"/>
    </source>
</evidence>
<dbReference type="AlphaFoldDB" id="A0AAD6XC91"/>
<dbReference type="Proteomes" id="UP001218188">
    <property type="component" value="Unassembled WGS sequence"/>
</dbReference>